<keyword evidence="21" id="KW-0968">Cytoplasmic vesicle</keyword>
<protein>
    <recommendedName>
        <fullName evidence="8">Optineurin</fullName>
    </recommendedName>
    <alternativeName>
        <fullName evidence="7">Protein MCM10 homolog</fullName>
    </alternativeName>
</protein>
<evidence type="ECO:0000256" key="21">
    <source>
        <dbReference type="ARBA" id="ARBA00023329"/>
    </source>
</evidence>
<dbReference type="GO" id="GO:0005794">
    <property type="term" value="C:Golgi apparatus"/>
    <property type="evidence" value="ECO:0007669"/>
    <property type="project" value="UniProtKB-SubCell"/>
</dbReference>
<dbReference type="Pfam" id="PF22379">
    <property type="entry name" value="OB_MCM10"/>
    <property type="match status" value="1"/>
</dbReference>
<organism evidence="25 26">
    <name type="scientific">Hirundo rustica rustica</name>
    <dbReference type="NCBI Taxonomy" id="333673"/>
    <lineage>
        <taxon>Eukaryota</taxon>
        <taxon>Metazoa</taxon>
        <taxon>Chordata</taxon>
        <taxon>Craniata</taxon>
        <taxon>Vertebrata</taxon>
        <taxon>Euteleostomi</taxon>
        <taxon>Archelosauria</taxon>
        <taxon>Archosauria</taxon>
        <taxon>Dinosauria</taxon>
        <taxon>Saurischia</taxon>
        <taxon>Theropoda</taxon>
        <taxon>Coelurosauria</taxon>
        <taxon>Aves</taxon>
        <taxon>Neognathae</taxon>
        <taxon>Neoaves</taxon>
        <taxon>Telluraves</taxon>
        <taxon>Australaves</taxon>
        <taxon>Passeriformes</taxon>
        <taxon>Sylvioidea</taxon>
        <taxon>Hirundinidae</taxon>
        <taxon>Hirundo</taxon>
    </lineage>
</organism>
<keyword evidence="14" id="KW-0863">Zinc-finger</keyword>
<dbReference type="GO" id="GO:0048471">
    <property type="term" value="C:perinuclear region of cytoplasm"/>
    <property type="evidence" value="ECO:0007669"/>
    <property type="project" value="UniProtKB-SubCell"/>
</dbReference>
<feature type="compositionally biased region" description="Acidic residues" evidence="23">
    <location>
        <begin position="543"/>
        <end position="558"/>
    </location>
</feature>
<evidence type="ECO:0000256" key="15">
    <source>
        <dbReference type="ARBA" id="ARBA00022833"/>
    </source>
</evidence>
<keyword evidence="15" id="KW-0862">Zinc</keyword>
<dbReference type="InterPro" id="IPR012340">
    <property type="entry name" value="NA-bd_OB-fold"/>
</dbReference>
<evidence type="ECO:0000256" key="20">
    <source>
        <dbReference type="ARBA" id="ARBA00023242"/>
    </source>
</evidence>
<dbReference type="Pfam" id="PF16516">
    <property type="entry name" value="CC2-LZ"/>
    <property type="match status" value="1"/>
</dbReference>
<feature type="compositionally biased region" description="Polar residues" evidence="23">
    <location>
        <begin position="1070"/>
        <end position="1092"/>
    </location>
</feature>
<dbReference type="Pfam" id="PF24863">
    <property type="entry name" value="zf-CCCH_Mcm10"/>
    <property type="match status" value="1"/>
</dbReference>
<dbReference type="Pfam" id="PF09329">
    <property type="entry name" value="zf-primase"/>
    <property type="match status" value="1"/>
</dbReference>
<evidence type="ECO:0000256" key="12">
    <source>
        <dbReference type="ARBA" id="ARBA00022753"/>
    </source>
</evidence>
<evidence type="ECO:0000256" key="3">
    <source>
        <dbReference type="ARBA" id="ARBA00004419"/>
    </source>
</evidence>
<feature type="region of interest" description="Disordered" evidence="23">
    <location>
        <begin position="1189"/>
        <end position="1208"/>
    </location>
</feature>
<dbReference type="InterPro" id="IPR015411">
    <property type="entry name" value="Rep_factor_Mcm10_C"/>
</dbReference>
<evidence type="ECO:0000256" key="11">
    <source>
        <dbReference type="ARBA" id="ARBA00022723"/>
    </source>
</evidence>
<dbReference type="InterPro" id="IPR021063">
    <property type="entry name" value="NEMO_N"/>
</dbReference>
<dbReference type="GO" id="GO:0043596">
    <property type="term" value="C:nuclear replication fork"/>
    <property type="evidence" value="ECO:0007669"/>
    <property type="project" value="TreeGrafter"/>
</dbReference>
<dbReference type="GO" id="GO:0005776">
    <property type="term" value="C:autophagosome"/>
    <property type="evidence" value="ECO:0007669"/>
    <property type="project" value="UniProtKB-SubCell"/>
</dbReference>
<reference evidence="25 26" key="1">
    <citation type="submission" date="2018-07" db="EMBL/GenBank/DDBJ databases">
        <title>A high quality draft genome assembly of the barn swallow (H. rustica rustica).</title>
        <authorList>
            <person name="Formenti G."/>
            <person name="Chiara M."/>
            <person name="Poveda L."/>
            <person name="Francoijs K.-J."/>
            <person name="Bonisoli-Alquati A."/>
            <person name="Canova L."/>
            <person name="Gianfranceschi L."/>
            <person name="Horner D.S."/>
            <person name="Saino N."/>
        </authorList>
    </citation>
    <scope>NUCLEOTIDE SEQUENCE [LARGE SCALE GENOMIC DNA]</scope>
    <source>
        <strain evidence="25">Chelidonia</strain>
        <tissue evidence="25">Blood</tissue>
    </source>
</reference>
<feature type="coiled-coil region" evidence="22">
    <location>
        <begin position="401"/>
        <end position="435"/>
    </location>
</feature>
<evidence type="ECO:0000256" key="2">
    <source>
        <dbReference type="ARBA" id="ARBA00004172"/>
    </source>
</evidence>
<feature type="region of interest" description="Disordered" evidence="23">
    <location>
        <begin position="250"/>
        <end position="274"/>
    </location>
</feature>
<evidence type="ECO:0000259" key="24">
    <source>
        <dbReference type="SMART" id="SM01280"/>
    </source>
</evidence>
<feature type="region of interest" description="Disordered" evidence="23">
    <location>
        <begin position="529"/>
        <end position="558"/>
    </location>
</feature>
<keyword evidence="26" id="KW-1185">Reference proteome</keyword>
<dbReference type="GO" id="GO:0006974">
    <property type="term" value="P:DNA damage response"/>
    <property type="evidence" value="ECO:0007669"/>
    <property type="project" value="UniProtKB-KW"/>
</dbReference>
<keyword evidence="10" id="KW-0235">DNA replication</keyword>
<dbReference type="Pfam" id="PF11577">
    <property type="entry name" value="NEMO"/>
    <property type="match status" value="1"/>
</dbReference>
<dbReference type="Gene3D" id="1.20.5.990">
    <property type="entry name" value="Nemo cc2-lz domain - 1d5 darpin complex"/>
    <property type="match status" value="1"/>
</dbReference>
<evidence type="ECO:0000256" key="19">
    <source>
        <dbReference type="ARBA" id="ARBA00023125"/>
    </source>
</evidence>
<evidence type="ECO:0000256" key="18">
    <source>
        <dbReference type="ARBA" id="ARBA00023054"/>
    </source>
</evidence>
<keyword evidence="13" id="KW-0227">DNA damage</keyword>
<dbReference type="OrthoDB" id="273123at2759"/>
<comment type="similarity">
    <text evidence="6">Belongs to the MCM10 family.</text>
</comment>
<keyword evidence="11" id="KW-0479">Metal-binding</keyword>
<feature type="domain" description="Replication factor Mcm10 C-terminal" evidence="24">
    <location>
        <begin position="1012"/>
        <end position="1364"/>
    </location>
</feature>
<evidence type="ECO:0000256" key="23">
    <source>
        <dbReference type="SAM" id="MobiDB-lite"/>
    </source>
</evidence>
<keyword evidence="12" id="KW-0967">Endosome</keyword>
<comment type="subcellular location">
    <subcellularLocation>
        <location evidence="4">Cytoplasm</location>
        <location evidence="4">Perinuclear region</location>
    </subcellularLocation>
    <subcellularLocation>
        <location evidence="3">Cytoplasmic vesicle</location>
        <location evidence="3">Autophagosome</location>
    </subcellularLocation>
    <subcellularLocation>
        <location evidence="5">Golgi apparatus</location>
        <location evidence="5">trans-Golgi network</location>
    </subcellularLocation>
    <subcellularLocation>
        <location evidence="1">Nucleus</location>
    </subcellularLocation>
    <subcellularLocation>
        <location evidence="2">Recycling endosome</location>
    </subcellularLocation>
</comment>
<keyword evidence="16" id="KW-0072">Autophagy</keyword>
<dbReference type="EMBL" id="QRBI01000112">
    <property type="protein sequence ID" value="RMC10458.1"/>
    <property type="molecule type" value="Genomic_DNA"/>
</dbReference>
<feature type="compositionally biased region" description="Basic and acidic residues" evidence="23">
    <location>
        <begin position="8"/>
        <end position="20"/>
    </location>
</feature>
<evidence type="ECO:0000256" key="17">
    <source>
        <dbReference type="ARBA" id="ARBA00023034"/>
    </source>
</evidence>
<evidence type="ECO:0000313" key="26">
    <source>
        <dbReference type="Proteomes" id="UP000269221"/>
    </source>
</evidence>
<evidence type="ECO:0000256" key="7">
    <source>
        <dbReference type="ARBA" id="ARBA00017770"/>
    </source>
</evidence>
<accession>A0A3M0KBC8</accession>
<dbReference type="FunFam" id="2.40.50.140:FF:000167">
    <property type="entry name" value="Minichromosome maintenance 10 replication initiation factor"/>
    <property type="match status" value="1"/>
</dbReference>
<dbReference type="GO" id="GO:0008270">
    <property type="term" value="F:zinc ion binding"/>
    <property type="evidence" value="ECO:0007669"/>
    <property type="project" value="UniProtKB-KW"/>
</dbReference>
<dbReference type="GO" id="GO:0003697">
    <property type="term" value="F:single-stranded DNA binding"/>
    <property type="evidence" value="ECO:0007669"/>
    <property type="project" value="InterPro"/>
</dbReference>
<dbReference type="CDD" id="cd09803">
    <property type="entry name" value="UBAN"/>
    <property type="match status" value="1"/>
</dbReference>
<feature type="coiled-coil region" evidence="22">
    <location>
        <begin position="291"/>
        <end position="356"/>
    </location>
</feature>
<feature type="compositionally biased region" description="Basic and acidic residues" evidence="23">
    <location>
        <begin position="533"/>
        <end position="542"/>
    </location>
</feature>
<feature type="coiled-coil region" evidence="22">
    <location>
        <begin position="44"/>
        <end position="160"/>
    </location>
</feature>
<keyword evidence="18 22" id="KW-0175">Coiled coil</keyword>
<dbReference type="InterPro" id="IPR055065">
    <property type="entry name" value="OB_MCM10"/>
</dbReference>
<dbReference type="Gene3D" id="2.40.50.140">
    <property type="entry name" value="Nucleic acid-binding proteins"/>
    <property type="match status" value="1"/>
</dbReference>
<dbReference type="PANTHER" id="PTHR13454">
    <property type="entry name" value="PROTEIN MCM10 HOMOLOG"/>
    <property type="match status" value="1"/>
</dbReference>
<evidence type="ECO:0000256" key="13">
    <source>
        <dbReference type="ARBA" id="ARBA00022763"/>
    </source>
</evidence>
<dbReference type="InterPro" id="IPR015408">
    <property type="entry name" value="Znf_Mcm10/DnaG"/>
</dbReference>
<dbReference type="InterPro" id="IPR040184">
    <property type="entry name" value="Mcm10"/>
</dbReference>
<gene>
    <name evidence="25" type="ORF">DUI87_13263</name>
</gene>
<dbReference type="FunFam" id="1.20.5.390:FF:000004">
    <property type="entry name" value="Optineurin"/>
    <property type="match status" value="1"/>
</dbReference>
<dbReference type="Proteomes" id="UP000269221">
    <property type="component" value="Unassembled WGS sequence"/>
</dbReference>
<dbReference type="PANTHER" id="PTHR13454:SF11">
    <property type="entry name" value="PROTEIN MCM10 HOMOLOG"/>
    <property type="match status" value="1"/>
</dbReference>
<proteinExistence type="inferred from homology"/>
<dbReference type="SMART" id="SM01280">
    <property type="entry name" value="Mcm10"/>
    <property type="match status" value="1"/>
</dbReference>
<keyword evidence="19" id="KW-0238">DNA-binding</keyword>
<evidence type="ECO:0000256" key="9">
    <source>
        <dbReference type="ARBA" id="ARBA00022490"/>
    </source>
</evidence>
<evidence type="ECO:0000256" key="16">
    <source>
        <dbReference type="ARBA" id="ARBA00023006"/>
    </source>
</evidence>
<sequence>MSSKLKGRPAENGEHSKSEIENGVESMAAPALNTYTPEEMVQQMKELITENNELKEAMKLHNQAMKDRYEELSTWREKQKEEREFYELKFKEAKQCLQAKCIENEQLQQQLQSLKEREEGAEMEGCKAPEKEVRQLKSQVQRLQAEKADLLAIISELQVKLNISAEDSFVEIGMNEGEINKTAKEHQENSGEMPSNVAVYMSKSADESKNLESEELTVSQLLCCLRNETQKREELEKELRDHKERLSKLEKETRSCLESGTQTEQEEESSEAVGSEVETLNLQVCALFKELQEAHGKLKEAELIQKKLQEKCQVLERKSLAAASELEEKQQLIYTIKKLELQVESMQAEVKLEQAKTHEEKARYNNLQDSYSKLLPELTEAMKKIDEMKLKELDRVDKAVVEQLTAKVELAEQALAAKQLQIDEMKHIIAKQEEDLETMSVLRAQMEVYCSDFHAERAAREKIHEEKEQLAVQLAYLIKEQQNFEDLGRTSLAEMQSRHGARMPDREHSPHLVQRADDDLDLLASLLEENEATEEKNSPKEEDAPEDEGGEPDEYDELFDAEDDGSYTEEVDAEDSMIDEQKENLDTLFGDVDDLLQEEEAEKAVPASASSQTKEKTNEELQGFCNSIFDLFCLIYSVSRVMRTGAELRKLQEQMKTLQEQLQKTALGQQSSSGPEKKTSGKSPCPPLKKRKAQKLQESPCFSAELGNPLPPAKRGMQKSNSSSAENKIPPPRQVLSLAFQPLKSAVGNTPAEMDRKMANRKLIRLSQLKNKLATENLEEIDWVTFGVIVRKVTPQSTNNGRTFSIWRLNDLRDLNECVSLFLFGEVHKEHWKTDQGTVIGLLNANPMKPKEGSDEVCLSIDHPQKILLMGEALDMGTCKARKKNGDPCAQIVNLNDCEYCQYHIQSQYKKLSSKRADLQSTFSGGRIPKKFGRKNPTLKEKLCQDGFYYGGVSSAAYAASVAAAAVPKRKVQTTLSNLVVRGSDAIVQETRQKIGAAKRPMQCSEEFRELLAQPTFGARNLCKHWTKTDAEKKQGANSQSISASALLKQQKQKLLEARKKRSEEIQRRFLQNTGKASTPALPSSSRQTSLHSPVPGAEFPKAAKMPTPQRPRLGTGFSEGEDILFFDKSPPPRPKLDSLAEAKKLAAIQRLRAKGQILPKTDPNSVKRKRTDVEDVLEIVERVEKNVAHSQGAEADSEMDELEPAQKKRREQLAYLESEEFQKILKAKSKHTDVLKEAEAELQEQYFQPLVKKEELEEKMRNIKAVKCRVVTCKTCNYTYFRPLETCVQDNHDYLWHDAIKRFFKCPCGSRAISLDRLPKKPCSNCGLFKWERDGMLKEKKGPKIGGETLLPRGEEQPKFLNSLK</sequence>
<evidence type="ECO:0000256" key="4">
    <source>
        <dbReference type="ARBA" id="ARBA00004556"/>
    </source>
</evidence>
<feature type="region of interest" description="Disordered" evidence="23">
    <location>
        <begin position="663"/>
        <end position="730"/>
    </location>
</feature>
<evidence type="ECO:0000256" key="8">
    <source>
        <dbReference type="ARBA" id="ARBA00018548"/>
    </source>
</evidence>
<dbReference type="GO" id="GO:0006914">
    <property type="term" value="P:autophagy"/>
    <property type="evidence" value="ECO:0007669"/>
    <property type="project" value="UniProtKB-KW"/>
</dbReference>
<dbReference type="GO" id="GO:0003688">
    <property type="term" value="F:DNA replication origin binding"/>
    <property type="evidence" value="ECO:0007669"/>
    <property type="project" value="TreeGrafter"/>
</dbReference>
<dbReference type="STRING" id="333673.A0A3M0KBC8"/>
<dbReference type="Gene3D" id="1.20.5.390">
    <property type="entry name" value="L1 transposable element, trimerization domain"/>
    <property type="match status" value="2"/>
</dbReference>
<dbReference type="Gene3D" id="1.20.5.420">
    <property type="entry name" value="Immunoglobulin FC, subunit C"/>
    <property type="match status" value="1"/>
</dbReference>
<evidence type="ECO:0000256" key="10">
    <source>
        <dbReference type="ARBA" id="ARBA00022705"/>
    </source>
</evidence>
<evidence type="ECO:0000256" key="14">
    <source>
        <dbReference type="ARBA" id="ARBA00022771"/>
    </source>
</evidence>
<name>A0A3M0KBC8_HIRRU</name>
<evidence type="ECO:0000256" key="1">
    <source>
        <dbReference type="ARBA" id="ARBA00004123"/>
    </source>
</evidence>
<comment type="caution">
    <text evidence="25">The sequence shown here is derived from an EMBL/GenBank/DDBJ whole genome shotgun (WGS) entry which is preliminary data.</text>
</comment>
<evidence type="ECO:0000313" key="25">
    <source>
        <dbReference type="EMBL" id="RMC10458.1"/>
    </source>
</evidence>
<keyword evidence="9" id="KW-0963">Cytoplasm</keyword>
<dbReference type="Pfam" id="PF09332">
    <property type="entry name" value="Mcm10"/>
    <property type="match status" value="1"/>
</dbReference>
<dbReference type="GO" id="GO:0055037">
    <property type="term" value="C:recycling endosome"/>
    <property type="evidence" value="ECO:0007669"/>
    <property type="project" value="UniProtKB-SubCell"/>
</dbReference>
<keyword evidence="17" id="KW-0333">Golgi apparatus</keyword>
<dbReference type="FunFam" id="1.20.5.990:FF:000002">
    <property type="entry name" value="Optineurin"/>
    <property type="match status" value="1"/>
</dbReference>
<dbReference type="InterPro" id="IPR032419">
    <property type="entry name" value="CC2-LZ_dom"/>
</dbReference>
<dbReference type="GO" id="GO:0006270">
    <property type="term" value="P:DNA replication initiation"/>
    <property type="evidence" value="ECO:0007669"/>
    <property type="project" value="InterPro"/>
</dbReference>
<evidence type="ECO:0000256" key="6">
    <source>
        <dbReference type="ARBA" id="ARBA00009679"/>
    </source>
</evidence>
<feature type="region of interest" description="Disordered" evidence="23">
    <location>
        <begin position="1070"/>
        <end position="1118"/>
    </location>
</feature>
<evidence type="ECO:0000256" key="22">
    <source>
        <dbReference type="SAM" id="Coils"/>
    </source>
</evidence>
<dbReference type="InterPro" id="IPR056791">
    <property type="entry name" value="Znf_Mcm10_C"/>
</dbReference>
<keyword evidence="20" id="KW-0539">Nucleus</keyword>
<feature type="region of interest" description="Disordered" evidence="23">
    <location>
        <begin position="1341"/>
        <end position="1366"/>
    </location>
</feature>
<feature type="region of interest" description="Disordered" evidence="23">
    <location>
        <begin position="1"/>
        <end position="28"/>
    </location>
</feature>
<feature type="compositionally biased region" description="Polar residues" evidence="23">
    <location>
        <begin position="663"/>
        <end position="674"/>
    </location>
</feature>
<evidence type="ECO:0000256" key="5">
    <source>
        <dbReference type="ARBA" id="ARBA00004601"/>
    </source>
</evidence>